<proteinExistence type="inferred from homology"/>
<evidence type="ECO:0000256" key="4">
    <source>
        <dbReference type="ARBA" id="ARBA00022692"/>
    </source>
</evidence>
<evidence type="ECO:0000256" key="5">
    <source>
        <dbReference type="ARBA" id="ARBA00022989"/>
    </source>
</evidence>
<keyword evidence="4 7" id="KW-0812">Transmembrane</keyword>
<dbReference type="RefSeq" id="WP_061972634.1">
    <property type="nucleotide sequence ID" value="NZ_FMAV01000002.1"/>
</dbReference>
<evidence type="ECO:0000256" key="2">
    <source>
        <dbReference type="ARBA" id="ARBA00006448"/>
    </source>
</evidence>
<organism evidence="9 10">
    <name type="scientific">Fictibacillus enclensis</name>
    <dbReference type="NCBI Taxonomy" id="1017270"/>
    <lineage>
        <taxon>Bacteria</taxon>
        <taxon>Bacillati</taxon>
        <taxon>Bacillota</taxon>
        <taxon>Bacilli</taxon>
        <taxon>Bacillales</taxon>
        <taxon>Fictibacillaceae</taxon>
        <taxon>Fictibacillus</taxon>
    </lineage>
</organism>
<dbReference type="EMBL" id="LNQN01000002">
    <property type="protein sequence ID" value="KSU83796.1"/>
    <property type="molecule type" value="Genomic_DNA"/>
</dbReference>
<comment type="subcellular location">
    <subcellularLocation>
        <location evidence="1">Cell membrane</location>
        <topology evidence="1">Multi-pass membrane protein</topology>
    </subcellularLocation>
</comment>
<evidence type="ECO:0000259" key="8">
    <source>
        <dbReference type="Pfam" id="PF04239"/>
    </source>
</evidence>
<reference evidence="9 10" key="1">
    <citation type="journal article" date="2014" name="Antonie Van Leeuwenhoek">
        <title>Fictibacillus enclensis sp. nov., isolated from marine sediment.</title>
        <authorList>
            <person name="Dastager S.G."/>
            <person name="Mawlankar R."/>
            <person name="Srinivasan K."/>
            <person name="Tang S.K."/>
            <person name="Lee J.C."/>
            <person name="Ramana V.V."/>
            <person name="Shouche Y.S."/>
        </authorList>
    </citation>
    <scope>NUCLEOTIDE SEQUENCE [LARGE SCALE GENOMIC DNA]</scope>
    <source>
        <strain evidence="9 10">NIO-1003</strain>
    </source>
</reference>
<evidence type="ECO:0000256" key="6">
    <source>
        <dbReference type="ARBA" id="ARBA00023136"/>
    </source>
</evidence>
<feature type="transmembrane region" description="Helical" evidence="7">
    <location>
        <begin position="32"/>
        <end position="51"/>
    </location>
</feature>
<keyword evidence="6 7" id="KW-0472">Membrane</keyword>
<keyword evidence="3" id="KW-1003">Cell membrane</keyword>
<dbReference type="Pfam" id="PF04239">
    <property type="entry name" value="DUF421"/>
    <property type="match status" value="1"/>
</dbReference>
<dbReference type="PANTHER" id="PTHR34582">
    <property type="entry name" value="UPF0702 TRANSMEMBRANE PROTEIN YCAP"/>
    <property type="match status" value="1"/>
</dbReference>
<gene>
    <name evidence="9" type="ORF">AS030_14780</name>
</gene>
<evidence type="ECO:0000256" key="1">
    <source>
        <dbReference type="ARBA" id="ARBA00004651"/>
    </source>
</evidence>
<comment type="similarity">
    <text evidence="2">Belongs to the UPF0702 family.</text>
</comment>
<feature type="domain" description="YetF C-terminal" evidence="8">
    <location>
        <begin position="81"/>
        <end position="211"/>
    </location>
</feature>
<dbReference type="OrthoDB" id="1682423at2"/>
<sequence>MEYYTIVLRTIFVYFILIGVFRLMGKREIGKLSVLDFVVSIMIAELAVISIEDPKVPMLKHLIGIFVLFLIQIFLAFLSLKSKKVREIVDGKPSIIIENGHINESEMKKQRYNFDDLLTQLRENNVRNVTDVEFGILESTGKLSVIIKEDSVKTGDSEITYSNLPLVFPVILDGKIQEDHLKKLDKTSLWLRQELRKMGFRDTKKITLCTINKNGTLYVDQKDE</sequence>
<feature type="transmembrane region" description="Helical" evidence="7">
    <location>
        <begin position="6"/>
        <end position="25"/>
    </location>
</feature>
<protein>
    <recommendedName>
        <fullName evidence="8">YetF C-terminal domain-containing protein</fullName>
    </recommendedName>
</protein>
<dbReference type="AlphaFoldDB" id="A0A0V8JA44"/>
<comment type="caution">
    <text evidence="9">The sequence shown here is derived from an EMBL/GenBank/DDBJ whole genome shotgun (WGS) entry which is preliminary data.</text>
</comment>
<evidence type="ECO:0000313" key="10">
    <source>
        <dbReference type="Proteomes" id="UP000054099"/>
    </source>
</evidence>
<dbReference type="InterPro" id="IPR023090">
    <property type="entry name" value="UPF0702_alpha/beta_dom_sf"/>
</dbReference>
<accession>A0A0V8JA44</accession>
<keyword evidence="10" id="KW-1185">Reference proteome</keyword>
<evidence type="ECO:0000256" key="3">
    <source>
        <dbReference type="ARBA" id="ARBA00022475"/>
    </source>
</evidence>
<dbReference type="InterPro" id="IPR007353">
    <property type="entry name" value="DUF421"/>
</dbReference>
<dbReference type="GO" id="GO:0005886">
    <property type="term" value="C:plasma membrane"/>
    <property type="evidence" value="ECO:0007669"/>
    <property type="project" value="UniProtKB-SubCell"/>
</dbReference>
<feature type="transmembrane region" description="Helical" evidence="7">
    <location>
        <begin position="63"/>
        <end position="80"/>
    </location>
</feature>
<dbReference type="PANTHER" id="PTHR34582:SF6">
    <property type="entry name" value="UPF0702 TRANSMEMBRANE PROTEIN YCAP"/>
    <property type="match status" value="1"/>
</dbReference>
<keyword evidence="5 7" id="KW-1133">Transmembrane helix</keyword>
<evidence type="ECO:0000256" key="7">
    <source>
        <dbReference type="SAM" id="Phobius"/>
    </source>
</evidence>
<name>A0A0V8JA44_9BACL</name>
<dbReference type="Gene3D" id="3.30.240.20">
    <property type="entry name" value="bsu07140 like domains"/>
    <property type="match status" value="2"/>
</dbReference>
<evidence type="ECO:0000313" key="9">
    <source>
        <dbReference type="EMBL" id="KSU83796.1"/>
    </source>
</evidence>
<dbReference type="Proteomes" id="UP000054099">
    <property type="component" value="Unassembled WGS sequence"/>
</dbReference>